<dbReference type="InterPro" id="IPR029058">
    <property type="entry name" value="AB_hydrolase_fold"/>
</dbReference>
<evidence type="ECO:0000313" key="1">
    <source>
        <dbReference type="EMBL" id="PIR73073.1"/>
    </source>
</evidence>
<accession>A0A2H0TLQ0</accession>
<evidence type="ECO:0000313" key="2">
    <source>
        <dbReference type="Proteomes" id="UP000228508"/>
    </source>
</evidence>
<dbReference type="Proteomes" id="UP000228508">
    <property type="component" value="Unassembled WGS sequence"/>
</dbReference>
<gene>
    <name evidence="1" type="ORF">COV26_00450</name>
</gene>
<organism evidence="1 2">
    <name type="scientific">Candidatus Nealsonbacteria bacterium CG10_big_fil_rev_8_21_14_0_10_36_23</name>
    <dbReference type="NCBI Taxonomy" id="1974709"/>
    <lineage>
        <taxon>Bacteria</taxon>
        <taxon>Candidatus Nealsoniibacteriota</taxon>
    </lineage>
</organism>
<reference evidence="2" key="1">
    <citation type="submission" date="2017-09" db="EMBL/GenBank/DDBJ databases">
        <title>Depth-based differentiation of microbial function through sediment-hosted aquifers and enrichment of novel symbionts in the deep terrestrial subsurface.</title>
        <authorList>
            <person name="Probst A.J."/>
            <person name="Ladd B."/>
            <person name="Jarett J.K."/>
            <person name="Geller-Mcgrath D.E."/>
            <person name="Sieber C.M.K."/>
            <person name="Emerson J.B."/>
            <person name="Anantharaman K."/>
            <person name="Thomas B.C."/>
            <person name="Malmstrom R."/>
            <person name="Stieglmeier M."/>
            <person name="Klingl A."/>
            <person name="Woyke T."/>
            <person name="Ryan C.M."/>
            <person name="Banfield J.F."/>
        </authorList>
    </citation>
    <scope>NUCLEOTIDE SEQUENCE [LARGE SCALE GENOMIC DNA]</scope>
</reference>
<name>A0A2H0TLQ0_9BACT</name>
<comment type="caution">
    <text evidence="1">The sequence shown here is derived from an EMBL/GenBank/DDBJ whole genome shotgun (WGS) entry which is preliminary data.</text>
</comment>
<dbReference type="SUPFAM" id="SSF53474">
    <property type="entry name" value="alpha/beta-Hydrolases"/>
    <property type="match status" value="1"/>
</dbReference>
<dbReference type="AlphaFoldDB" id="A0A2H0TLQ0"/>
<dbReference type="EMBL" id="PFCH01000008">
    <property type="protein sequence ID" value="PIR73073.1"/>
    <property type="molecule type" value="Genomic_DNA"/>
</dbReference>
<sequence length="225" mass="26235">MDFIQSNQIIKNLKSEVVIFFAPGGWGHVPQEKEIYAKSLLKGIQNTLQNWQYKVVAIHYSRAKGGFLGKIKCLKETLFCFPAESKKLAEAIEIMQSRFQDIKIVLVGYSFGAAFIDEVMKKIKDKKEIYGIEAGTPFFWKTLKAENILYLDNNGRDALANRNFKKLTVITILGFLKLIFLFRLVRLKISESFHFKEHEYFWENPEVKSKVEDFLKNNFLKFNEN</sequence>
<dbReference type="Gene3D" id="3.40.50.1820">
    <property type="entry name" value="alpha/beta hydrolase"/>
    <property type="match status" value="1"/>
</dbReference>
<protein>
    <recommendedName>
        <fullName evidence="3">Alpha/beta hydrolase</fullName>
    </recommendedName>
</protein>
<proteinExistence type="predicted"/>
<evidence type="ECO:0008006" key="3">
    <source>
        <dbReference type="Google" id="ProtNLM"/>
    </source>
</evidence>